<organism evidence="2 3">
    <name type="scientific">Hymenochirus boettgeri</name>
    <name type="common">Congo dwarf clawed frog</name>
    <dbReference type="NCBI Taxonomy" id="247094"/>
    <lineage>
        <taxon>Eukaryota</taxon>
        <taxon>Metazoa</taxon>
        <taxon>Chordata</taxon>
        <taxon>Craniata</taxon>
        <taxon>Vertebrata</taxon>
        <taxon>Euteleostomi</taxon>
        <taxon>Amphibia</taxon>
        <taxon>Batrachia</taxon>
        <taxon>Anura</taxon>
        <taxon>Pipoidea</taxon>
        <taxon>Pipidae</taxon>
        <taxon>Pipinae</taxon>
        <taxon>Hymenochirus</taxon>
    </lineage>
</organism>
<feature type="region of interest" description="Disordered" evidence="1">
    <location>
        <begin position="59"/>
        <end position="92"/>
    </location>
</feature>
<dbReference type="AlphaFoldDB" id="A0A8T2IJY0"/>
<keyword evidence="3" id="KW-1185">Reference proteome</keyword>
<dbReference type="Proteomes" id="UP000812440">
    <property type="component" value="Unassembled WGS sequence"/>
</dbReference>
<dbReference type="OrthoDB" id="4062651at2759"/>
<feature type="region of interest" description="Disordered" evidence="1">
    <location>
        <begin position="1"/>
        <end position="33"/>
    </location>
</feature>
<evidence type="ECO:0000313" key="3">
    <source>
        <dbReference type="Proteomes" id="UP000812440"/>
    </source>
</evidence>
<feature type="compositionally biased region" description="Polar residues" evidence="1">
    <location>
        <begin position="14"/>
        <end position="30"/>
    </location>
</feature>
<evidence type="ECO:0000313" key="2">
    <source>
        <dbReference type="EMBL" id="KAG8431088.1"/>
    </source>
</evidence>
<accession>A0A8T2IJY0</accession>
<feature type="non-terminal residue" evidence="2">
    <location>
        <position position="161"/>
    </location>
</feature>
<dbReference type="EMBL" id="JAACNH010000379">
    <property type="protein sequence ID" value="KAG8431088.1"/>
    <property type="molecule type" value="Genomic_DNA"/>
</dbReference>
<protein>
    <submittedName>
        <fullName evidence="2">Uncharacterized protein</fullName>
    </submittedName>
</protein>
<name>A0A8T2IJY0_9PIPI</name>
<proteinExistence type="predicted"/>
<comment type="caution">
    <text evidence="2">The sequence shown here is derived from an EMBL/GenBank/DDBJ whole genome shotgun (WGS) entry which is preliminary data.</text>
</comment>
<sequence>SSTSSLATAPEASTLPQVQHQSNNSNNKKGTFTDDLHKLVDEWASKTVGVAQFKPSLNQLRHYQQRQDLQNKPTPSDASGMGHVLPDTRKRSSVPMVCPTSIAMSPATSSSVPRTLLVLNGKPGTAGNQIIAPVAKVGDPIFPVALQQASLHPAGSNVRIT</sequence>
<feature type="compositionally biased region" description="Polar residues" evidence="1">
    <location>
        <begin position="59"/>
        <end position="77"/>
    </location>
</feature>
<evidence type="ECO:0000256" key="1">
    <source>
        <dbReference type="SAM" id="MobiDB-lite"/>
    </source>
</evidence>
<gene>
    <name evidence="2" type="ORF">GDO86_019453</name>
</gene>
<reference evidence="2" key="1">
    <citation type="thesis" date="2020" institute="ProQuest LLC" country="789 East Eisenhower Parkway, Ann Arbor, MI, USA">
        <title>Comparative Genomics and Chromosome Evolution.</title>
        <authorList>
            <person name="Mudd A.B."/>
        </authorList>
    </citation>
    <scope>NUCLEOTIDE SEQUENCE</scope>
    <source>
        <strain evidence="2">Female2</strain>
        <tissue evidence="2">Blood</tissue>
    </source>
</reference>